<dbReference type="InterPro" id="IPR032135">
    <property type="entry name" value="DUF4817"/>
</dbReference>
<dbReference type="PANTHER" id="PTHR47326">
    <property type="entry name" value="TRANSPOSABLE ELEMENT TC3 TRANSPOSASE-LIKE PROTEIN"/>
    <property type="match status" value="1"/>
</dbReference>
<dbReference type="EMBL" id="KQ434812">
    <property type="protein sequence ID" value="KZC06776.1"/>
    <property type="molecule type" value="Genomic_DNA"/>
</dbReference>
<name>A0A154P4D4_DUFNO</name>
<accession>A0A154P4D4</accession>
<dbReference type="Proteomes" id="UP000076502">
    <property type="component" value="Unassembled WGS sequence"/>
</dbReference>
<dbReference type="InterPro" id="IPR036397">
    <property type="entry name" value="RNaseH_sf"/>
</dbReference>
<dbReference type="GO" id="GO:0003676">
    <property type="term" value="F:nucleic acid binding"/>
    <property type="evidence" value="ECO:0007669"/>
    <property type="project" value="InterPro"/>
</dbReference>
<reference evidence="2 3" key="1">
    <citation type="submission" date="2015-07" db="EMBL/GenBank/DDBJ databases">
        <title>The genome of Dufourea novaeangliae.</title>
        <authorList>
            <person name="Pan H."/>
            <person name="Kapheim K."/>
        </authorList>
    </citation>
    <scope>NUCLEOTIDE SEQUENCE [LARGE SCALE GENOMIC DNA]</scope>
    <source>
        <strain evidence="2">0120121106</strain>
        <tissue evidence="2">Whole body</tissue>
    </source>
</reference>
<protein>
    <recommendedName>
        <fullName evidence="1">DUF4817 domain-containing protein</fullName>
    </recommendedName>
</protein>
<organism evidence="2 3">
    <name type="scientific">Dufourea novaeangliae</name>
    <name type="common">Sweat bee</name>
    <dbReference type="NCBI Taxonomy" id="178035"/>
    <lineage>
        <taxon>Eukaryota</taxon>
        <taxon>Metazoa</taxon>
        <taxon>Ecdysozoa</taxon>
        <taxon>Arthropoda</taxon>
        <taxon>Hexapoda</taxon>
        <taxon>Insecta</taxon>
        <taxon>Pterygota</taxon>
        <taxon>Neoptera</taxon>
        <taxon>Endopterygota</taxon>
        <taxon>Hymenoptera</taxon>
        <taxon>Apocrita</taxon>
        <taxon>Aculeata</taxon>
        <taxon>Apoidea</taxon>
        <taxon>Anthophila</taxon>
        <taxon>Halictidae</taxon>
        <taxon>Rophitinae</taxon>
        <taxon>Dufourea</taxon>
    </lineage>
</organism>
<gene>
    <name evidence="2" type="ORF">WN55_07549</name>
</gene>
<dbReference type="Gene3D" id="3.30.420.10">
    <property type="entry name" value="Ribonuclease H-like superfamily/Ribonuclease H"/>
    <property type="match status" value="1"/>
</dbReference>
<evidence type="ECO:0000313" key="2">
    <source>
        <dbReference type="EMBL" id="KZC06776.1"/>
    </source>
</evidence>
<dbReference type="Pfam" id="PF16087">
    <property type="entry name" value="DUF4817"/>
    <property type="match status" value="1"/>
</dbReference>
<dbReference type="PANTHER" id="PTHR47326:SF1">
    <property type="entry name" value="HTH PSQ-TYPE DOMAIN-CONTAINING PROTEIN"/>
    <property type="match status" value="1"/>
</dbReference>
<dbReference type="AlphaFoldDB" id="A0A154P4D4"/>
<sequence length="96" mass="11296">MVFVSGECRQIVRDAVRLYAKRFPERVTPSRSAFTNVIKSFQEIERVDNKIRRSRSPDLTPLDFYLWGKLKQQVYNEIPTTKEDMKESIRRACAAI</sequence>
<proteinExistence type="predicted"/>
<dbReference type="STRING" id="178035.A0A154P4D4"/>
<evidence type="ECO:0000313" key="3">
    <source>
        <dbReference type="Proteomes" id="UP000076502"/>
    </source>
</evidence>
<keyword evidence="3" id="KW-1185">Reference proteome</keyword>
<evidence type="ECO:0000259" key="1">
    <source>
        <dbReference type="Pfam" id="PF16087"/>
    </source>
</evidence>
<feature type="domain" description="DUF4817" evidence="1">
    <location>
        <begin position="6"/>
        <end position="43"/>
    </location>
</feature>